<evidence type="ECO:0000256" key="14">
    <source>
        <dbReference type="ARBA" id="ARBA00023125"/>
    </source>
</evidence>
<evidence type="ECO:0000313" key="19">
    <source>
        <dbReference type="EMBL" id="GMN56308.1"/>
    </source>
</evidence>
<dbReference type="GO" id="GO:0006297">
    <property type="term" value="P:nucleotide-excision repair, DNA gap filling"/>
    <property type="evidence" value="ECO:0007669"/>
    <property type="project" value="TreeGrafter"/>
</dbReference>
<keyword evidence="9 16" id="KW-0863">Zinc-finger</keyword>
<feature type="region of interest" description="Disordered" evidence="17">
    <location>
        <begin position="698"/>
        <end position="721"/>
    </location>
</feature>
<evidence type="ECO:0000256" key="17">
    <source>
        <dbReference type="SAM" id="MobiDB-lite"/>
    </source>
</evidence>
<keyword evidence="7 16" id="KW-0235">DNA replication</keyword>
<keyword evidence="10 16" id="KW-0862">Zinc</keyword>
<keyword evidence="20" id="KW-1185">Reference proteome</keyword>
<dbReference type="AlphaFoldDB" id="A0AA88AWU4"/>
<feature type="compositionally biased region" description="Polar residues" evidence="17">
    <location>
        <begin position="698"/>
        <end position="709"/>
    </location>
</feature>
<keyword evidence="12 16" id="KW-0408">Iron</keyword>
<evidence type="ECO:0000256" key="1">
    <source>
        <dbReference type="ARBA" id="ARBA00001966"/>
    </source>
</evidence>
<comment type="cofactor">
    <cofactor evidence="1 16">
        <name>[4Fe-4S] cluster</name>
        <dbReference type="ChEBI" id="CHEBI:49883"/>
    </cofactor>
</comment>
<evidence type="ECO:0000256" key="4">
    <source>
        <dbReference type="ARBA" id="ARBA00022485"/>
    </source>
</evidence>
<evidence type="ECO:0000256" key="15">
    <source>
        <dbReference type="ARBA" id="ARBA00023242"/>
    </source>
</evidence>
<comment type="subcellular location">
    <subcellularLocation>
        <location evidence="2 16">Nucleus</location>
    </subcellularLocation>
</comment>
<dbReference type="GO" id="GO:0008622">
    <property type="term" value="C:epsilon DNA polymerase complex"/>
    <property type="evidence" value="ECO:0007669"/>
    <property type="project" value="InterPro"/>
</dbReference>
<evidence type="ECO:0000256" key="8">
    <source>
        <dbReference type="ARBA" id="ARBA00022723"/>
    </source>
</evidence>
<feature type="domain" description="DNA polymerase epsilon ,catalytic subunit A thumb" evidence="18">
    <location>
        <begin position="428"/>
        <end position="603"/>
    </location>
</feature>
<evidence type="ECO:0000256" key="3">
    <source>
        <dbReference type="ARBA" id="ARBA00005755"/>
    </source>
</evidence>
<comment type="catalytic activity">
    <reaction evidence="16">
        <text>DNA(n) + a 2'-deoxyribonucleoside 5'-triphosphate = DNA(n+1) + diphosphate</text>
        <dbReference type="Rhea" id="RHEA:22508"/>
        <dbReference type="Rhea" id="RHEA-COMP:17339"/>
        <dbReference type="Rhea" id="RHEA-COMP:17340"/>
        <dbReference type="ChEBI" id="CHEBI:33019"/>
        <dbReference type="ChEBI" id="CHEBI:61560"/>
        <dbReference type="ChEBI" id="CHEBI:173112"/>
        <dbReference type="EC" id="2.7.7.7"/>
    </reaction>
</comment>
<keyword evidence="4 16" id="KW-0004">4Fe-4S</keyword>
<keyword evidence="5 16" id="KW-0808">Transferase</keyword>
<dbReference type="InterPro" id="IPR055191">
    <property type="entry name" value="POL2_thumb"/>
</dbReference>
<keyword evidence="14 16" id="KW-0238">DNA-binding</keyword>
<dbReference type="GO" id="GO:0006287">
    <property type="term" value="P:base-excision repair, gap-filling"/>
    <property type="evidence" value="ECO:0007669"/>
    <property type="project" value="TreeGrafter"/>
</dbReference>
<dbReference type="FunFam" id="3.90.1600.10:FF:000006">
    <property type="entry name" value="DNA polymerase epsilon catalytic subunit"/>
    <property type="match status" value="1"/>
</dbReference>
<dbReference type="GO" id="GO:0008310">
    <property type="term" value="F:single-stranded DNA 3'-5' DNA exonuclease activity"/>
    <property type="evidence" value="ECO:0007669"/>
    <property type="project" value="TreeGrafter"/>
</dbReference>
<dbReference type="GO" id="GO:0003887">
    <property type="term" value="F:DNA-directed DNA polymerase activity"/>
    <property type="evidence" value="ECO:0007669"/>
    <property type="project" value="UniProtKB-KW"/>
</dbReference>
<keyword evidence="8 16" id="KW-0479">Metal-binding</keyword>
<gene>
    <name evidence="19" type="ORF">TIFTF001_025401</name>
</gene>
<dbReference type="GO" id="GO:0006272">
    <property type="term" value="P:leading strand elongation"/>
    <property type="evidence" value="ECO:0007669"/>
    <property type="project" value="TreeGrafter"/>
</dbReference>
<dbReference type="SUPFAM" id="SSF56672">
    <property type="entry name" value="DNA/RNA polymerases"/>
    <property type="match status" value="1"/>
</dbReference>
<evidence type="ECO:0000256" key="11">
    <source>
        <dbReference type="ARBA" id="ARBA00022932"/>
    </source>
</evidence>
<evidence type="ECO:0000256" key="10">
    <source>
        <dbReference type="ARBA" id="ARBA00022833"/>
    </source>
</evidence>
<evidence type="ECO:0000256" key="7">
    <source>
        <dbReference type="ARBA" id="ARBA00022705"/>
    </source>
</evidence>
<evidence type="ECO:0000256" key="12">
    <source>
        <dbReference type="ARBA" id="ARBA00023004"/>
    </source>
</evidence>
<evidence type="ECO:0000256" key="13">
    <source>
        <dbReference type="ARBA" id="ARBA00023014"/>
    </source>
</evidence>
<accession>A0AA88AWU4</accession>
<sequence>MFLLKVQFVSQVKFELRVKFDSCRVNPLRNARNDEMNKQKLIYSAEEELEAKLGFDLFSEGEKRLGWLLTFASSSSEDQETNKVYGCVDLYFVSQPPSIVTDEVCTACDFNRPGKTCLRKLEWVWRGEIFMAKKSDYYHLKKQIESEFVDGTEIQLARSFLDLPKTDQQLRLKDRLKKYCQKAYKRVLDKPVTEVREAGICMRENSFYVDTVRSFRDRRYEYKGLDKVWKGKLSEAKATGNSIKIQEAQDMVVLYDSLQLAHKCILNSFYEYVLRKGARWYSMEMAGVVTYTGAKIIQNARLLVEKIGKPLELDTDGIWCALPGSFPENFTFKTRDMKKKLTISYPCVMLNVDVARNNTNDQYQTLTDPVTKTYTTRSECSIEFEVDGPYKAMILPASKEEGILIKKRYAVFNDDGTLAELKGFEIKRRGELKLIKVFQAELFDKFLHGSTLEECYSAVASVANHWLDLLDNQGTDIADSELLDYISESSTMSKSLADYGGQKSCAVTTAKRLADFLGDAMVKDKGLRCQYIVACEPKGTPVSERAVPVAIFETEPEIMKFYVRKWCKISSDVGIRSIIDWSYYKQRLSSAIQKIVTIPAAMQKVSNPVPRVAHPDWLHKKVREKEDKFRQKKLADMFSSLKKDNVLKRNDDAVESNKVTDKENVEDLEDFRNNKSSIKGPRPVVRCYEASNKRNSVENISEINLQQSDNSEKENQMQSKTVDKNVDYQGWLETKKRKWKDTLSRRKKQRFDRLGNATATNNAHGLPRLLSQAENHKEAKGGTGVSSYFRRQEVALTRCHWQIVQLVPSSQSGQFFAWIVVEGIMLKIPVTVPRVFYINSKAPLEDKFPGRRASKILPHGRHSYNLYEVSIDEDQFKTESKNLTALLADPEVEVST</sequence>
<dbReference type="FunFam" id="1.10.287.690:FF:000005">
    <property type="entry name" value="DNA polymerase epsilon catalytic subunit"/>
    <property type="match status" value="1"/>
</dbReference>
<evidence type="ECO:0000256" key="2">
    <source>
        <dbReference type="ARBA" id="ARBA00004123"/>
    </source>
</evidence>
<protein>
    <recommendedName>
        <fullName evidence="16">DNA polymerase epsilon catalytic subunit</fullName>
        <ecNumber evidence="16">2.7.7.7</ecNumber>
    </recommendedName>
</protein>
<dbReference type="Gene3D" id="1.10.132.60">
    <property type="entry name" value="DNA polymerase family B, C-terminal domain"/>
    <property type="match status" value="1"/>
</dbReference>
<dbReference type="GO" id="GO:0008270">
    <property type="term" value="F:zinc ion binding"/>
    <property type="evidence" value="ECO:0007669"/>
    <property type="project" value="UniProtKB-KW"/>
</dbReference>
<dbReference type="GO" id="GO:0051539">
    <property type="term" value="F:4 iron, 4 sulfur cluster binding"/>
    <property type="evidence" value="ECO:0007669"/>
    <property type="project" value="UniProtKB-KW"/>
</dbReference>
<evidence type="ECO:0000256" key="5">
    <source>
        <dbReference type="ARBA" id="ARBA00022679"/>
    </source>
</evidence>
<comment type="caution">
    <text evidence="19">The sequence shown here is derived from an EMBL/GenBank/DDBJ whole genome shotgun (WGS) entry which is preliminary data.</text>
</comment>
<organism evidence="19 20">
    <name type="scientific">Ficus carica</name>
    <name type="common">Common fig</name>
    <dbReference type="NCBI Taxonomy" id="3494"/>
    <lineage>
        <taxon>Eukaryota</taxon>
        <taxon>Viridiplantae</taxon>
        <taxon>Streptophyta</taxon>
        <taxon>Embryophyta</taxon>
        <taxon>Tracheophyta</taxon>
        <taxon>Spermatophyta</taxon>
        <taxon>Magnoliopsida</taxon>
        <taxon>eudicotyledons</taxon>
        <taxon>Gunneridae</taxon>
        <taxon>Pentapetalae</taxon>
        <taxon>rosids</taxon>
        <taxon>fabids</taxon>
        <taxon>Rosales</taxon>
        <taxon>Moraceae</taxon>
        <taxon>Ficeae</taxon>
        <taxon>Ficus</taxon>
    </lineage>
</organism>
<reference evidence="19" key="1">
    <citation type="submission" date="2023-07" db="EMBL/GenBank/DDBJ databases">
        <title>draft genome sequence of fig (Ficus carica).</title>
        <authorList>
            <person name="Takahashi T."/>
            <person name="Nishimura K."/>
        </authorList>
    </citation>
    <scope>NUCLEOTIDE SEQUENCE</scope>
</reference>
<keyword evidence="11 16" id="KW-0239">DNA-directed DNA polymerase</keyword>
<evidence type="ECO:0000256" key="9">
    <source>
        <dbReference type="ARBA" id="ARBA00022771"/>
    </source>
</evidence>
<dbReference type="EC" id="2.7.7.7" evidence="16"/>
<dbReference type="InterPro" id="IPR042087">
    <property type="entry name" value="DNA_pol_B_thumb"/>
</dbReference>
<dbReference type="InterPro" id="IPR023211">
    <property type="entry name" value="DNA_pol_palm_dom_sf"/>
</dbReference>
<dbReference type="GO" id="GO:0045004">
    <property type="term" value="P:DNA replication proofreading"/>
    <property type="evidence" value="ECO:0007669"/>
    <property type="project" value="TreeGrafter"/>
</dbReference>
<dbReference type="Gene3D" id="3.90.1600.10">
    <property type="entry name" value="Palm domain of DNA polymerase"/>
    <property type="match status" value="1"/>
</dbReference>
<comment type="similarity">
    <text evidence="3 16">Belongs to the DNA polymerase type-B family.</text>
</comment>
<evidence type="ECO:0000256" key="16">
    <source>
        <dbReference type="RuleBase" id="RU365029"/>
    </source>
</evidence>
<dbReference type="PANTHER" id="PTHR10670:SF0">
    <property type="entry name" value="DNA POLYMERASE EPSILON CATALYTIC SUBUNIT A"/>
    <property type="match status" value="1"/>
</dbReference>
<dbReference type="Proteomes" id="UP001187192">
    <property type="component" value="Unassembled WGS sequence"/>
</dbReference>
<feature type="compositionally biased region" description="Basic and acidic residues" evidence="17">
    <location>
        <begin position="710"/>
        <end position="721"/>
    </location>
</feature>
<dbReference type="EMBL" id="BTGU01000062">
    <property type="protein sequence ID" value="GMN56308.1"/>
    <property type="molecule type" value="Genomic_DNA"/>
</dbReference>
<keyword evidence="15 16" id="KW-0539">Nucleus</keyword>
<evidence type="ECO:0000259" key="18">
    <source>
        <dbReference type="Pfam" id="PF22634"/>
    </source>
</evidence>
<name>A0AA88AWU4_FICCA</name>
<dbReference type="InterPro" id="IPR043502">
    <property type="entry name" value="DNA/RNA_pol_sf"/>
</dbReference>
<dbReference type="GO" id="GO:0003677">
    <property type="term" value="F:DNA binding"/>
    <property type="evidence" value="ECO:0007669"/>
    <property type="project" value="UniProtKB-KW"/>
</dbReference>
<dbReference type="FunFam" id="1.10.132.60:FF:000002">
    <property type="entry name" value="DNA polymerase epsilon catalytic subunit"/>
    <property type="match status" value="1"/>
</dbReference>
<evidence type="ECO:0000256" key="6">
    <source>
        <dbReference type="ARBA" id="ARBA00022695"/>
    </source>
</evidence>
<dbReference type="Pfam" id="PF22634">
    <property type="entry name" value="POL2_thumb"/>
    <property type="match status" value="1"/>
</dbReference>
<keyword evidence="6 16" id="KW-0548">Nucleotidyltransferase</keyword>
<evidence type="ECO:0000313" key="20">
    <source>
        <dbReference type="Proteomes" id="UP001187192"/>
    </source>
</evidence>
<proteinExistence type="inferred from homology"/>
<dbReference type="PANTHER" id="PTHR10670">
    <property type="entry name" value="DNA POLYMERASE EPSILON CATALYTIC SUBUNIT A"/>
    <property type="match status" value="1"/>
</dbReference>
<dbReference type="GO" id="GO:0000278">
    <property type="term" value="P:mitotic cell cycle"/>
    <property type="evidence" value="ECO:0007669"/>
    <property type="project" value="TreeGrafter"/>
</dbReference>
<dbReference type="InterPro" id="IPR029703">
    <property type="entry name" value="POL2"/>
</dbReference>
<comment type="function">
    <text evidence="16">DNA polymerase II participates in chromosomal DNA replication.</text>
</comment>
<keyword evidence="13 16" id="KW-0411">Iron-sulfur</keyword>